<protein>
    <recommendedName>
        <fullName evidence="3">Outer membrane protein beta-barrel domain-containing protein</fullName>
    </recommendedName>
</protein>
<gene>
    <name evidence="1" type="ORF">JM946_15105</name>
</gene>
<evidence type="ECO:0000313" key="2">
    <source>
        <dbReference type="Proteomes" id="UP000661077"/>
    </source>
</evidence>
<evidence type="ECO:0008006" key="3">
    <source>
        <dbReference type="Google" id="ProtNLM"/>
    </source>
</evidence>
<keyword evidence="2" id="KW-1185">Reference proteome</keyword>
<name>A0ABS1WYK7_9GAMM</name>
<dbReference type="RefSeq" id="WP_203168130.1">
    <property type="nucleotide sequence ID" value="NZ_JAEVLS010000003.1"/>
</dbReference>
<dbReference type="Proteomes" id="UP000661077">
    <property type="component" value="Unassembled WGS sequence"/>
</dbReference>
<reference evidence="1 2" key="1">
    <citation type="journal article" date="2021" name="Int. J. Syst. Evol. Microbiol.">
        <title>Steroidobacter gossypii sp. nov., isolated from soil of cotton cropping field.</title>
        <authorList>
            <person name="Huang R."/>
            <person name="Yang S."/>
            <person name="Zhen C."/>
            <person name="Liu W."/>
        </authorList>
    </citation>
    <scope>NUCLEOTIDE SEQUENCE [LARGE SCALE GENOMIC DNA]</scope>
    <source>
        <strain evidence="1 2">S1-65</strain>
    </source>
</reference>
<accession>A0ABS1WYK7</accession>
<evidence type="ECO:0000313" key="1">
    <source>
        <dbReference type="EMBL" id="MBM0106060.1"/>
    </source>
</evidence>
<sequence>MSAAVAQEGRWSVGVTGGTLGVGPQVSFRPNEHLGIRANAGFLTVSRDEEVDEIEYDGDLELSSFGAMLDWYPLGGGFRISIGGRANDNEVDLTGAPSSSVTIGDTTYTPQQIGTLTGTVTTDDFTPALSIGYGGTLAKGLTFGAELGVLWQGEPTIENLRGTGLLANAPQFEADIEREESRIEDELDDYELWPILQLKLSYRF</sequence>
<comment type="caution">
    <text evidence="1">The sequence shown here is derived from an EMBL/GenBank/DDBJ whole genome shotgun (WGS) entry which is preliminary data.</text>
</comment>
<proteinExistence type="predicted"/>
<organism evidence="1 2">
    <name type="scientific">Steroidobacter gossypii</name>
    <dbReference type="NCBI Taxonomy" id="2805490"/>
    <lineage>
        <taxon>Bacteria</taxon>
        <taxon>Pseudomonadati</taxon>
        <taxon>Pseudomonadota</taxon>
        <taxon>Gammaproteobacteria</taxon>
        <taxon>Steroidobacterales</taxon>
        <taxon>Steroidobacteraceae</taxon>
        <taxon>Steroidobacter</taxon>
    </lineage>
</organism>
<dbReference type="EMBL" id="JAEVLS010000003">
    <property type="protein sequence ID" value="MBM0106060.1"/>
    <property type="molecule type" value="Genomic_DNA"/>
</dbReference>
<dbReference type="Gene3D" id="2.40.160.170">
    <property type="match status" value="1"/>
</dbReference>